<gene>
    <name evidence="1" type="ORF">E3E12_06035</name>
</gene>
<dbReference type="SUPFAM" id="SSF160059">
    <property type="entry name" value="PriA/YqbF domain"/>
    <property type="match status" value="1"/>
</dbReference>
<keyword evidence="2" id="KW-1185">Reference proteome</keyword>
<reference evidence="1 2" key="1">
    <citation type="submission" date="2019-03" db="EMBL/GenBank/DDBJ databases">
        <title>The complete genome sequence of Swingsia_sp. F3b2 LMG30590(T).</title>
        <authorList>
            <person name="Chua K.-O."/>
            <person name="Chan K.-G."/>
            <person name="See-Too W.-S."/>
        </authorList>
    </citation>
    <scope>NUCLEOTIDE SEQUENCE [LARGE SCALE GENOMIC DNA]</scope>
    <source>
        <strain evidence="1 2">F3b2</strain>
    </source>
</reference>
<accession>A0A4Y6UCG9</accession>
<evidence type="ECO:0000313" key="2">
    <source>
        <dbReference type="Proteomes" id="UP000318709"/>
    </source>
</evidence>
<name>A0A4Y6UCG9_9PROT</name>
<dbReference type="EMBL" id="CP038231">
    <property type="protein sequence ID" value="QDH13815.1"/>
    <property type="molecule type" value="Genomic_DNA"/>
</dbReference>
<dbReference type="AlphaFoldDB" id="A0A4Y6UCG9"/>
<dbReference type="OrthoDB" id="8420784at2"/>
<evidence type="ECO:0000313" key="1">
    <source>
        <dbReference type="EMBL" id="QDH13815.1"/>
    </source>
</evidence>
<dbReference type="RefSeq" id="WP_141443523.1">
    <property type="nucleotide sequence ID" value="NZ_CP038231.1"/>
</dbReference>
<organism evidence="1 2">
    <name type="scientific">Formicincola oecophyllae</name>
    <dbReference type="NCBI Taxonomy" id="2558361"/>
    <lineage>
        <taxon>Bacteria</taxon>
        <taxon>Pseudomonadati</taxon>
        <taxon>Pseudomonadota</taxon>
        <taxon>Alphaproteobacteria</taxon>
        <taxon>Acetobacterales</taxon>
        <taxon>Acetobacteraceae</taxon>
        <taxon>Formicincola</taxon>
    </lineage>
</organism>
<protein>
    <submittedName>
        <fullName evidence="1">Uncharacterized protein</fullName>
    </submittedName>
</protein>
<dbReference type="KEGG" id="swf:E3E12_06035"/>
<sequence>MTKNNHAGYVAPSPKLPSIGVQLLEALRPGEEPFQELGPGTLLVVCHAPGLRRGGMIHPHRAIHAVADLEEWQITAMRRDPDLVLIHVA</sequence>
<proteinExistence type="predicted"/>
<dbReference type="Proteomes" id="UP000318709">
    <property type="component" value="Chromosome"/>
</dbReference>